<dbReference type="PROSITE" id="PS50110">
    <property type="entry name" value="RESPONSE_REGULATORY"/>
    <property type="match status" value="1"/>
</dbReference>
<feature type="domain" description="ANTAR" evidence="3">
    <location>
        <begin position="125"/>
        <end position="186"/>
    </location>
</feature>
<evidence type="ECO:0000256" key="1">
    <source>
        <dbReference type="PROSITE-ProRule" id="PRU00169"/>
    </source>
</evidence>
<keyword evidence="5" id="KW-1185">Reference proteome</keyword>
<dbReference type="InterPro" id="IPR005561">
    <property type="entry name" value="ANTAR"/>
</dbReference>
<dbReference type="Gene3D" id="3.40.50.2300">
    <property type="match status" value="1"/>
</dbReference>
<feature type="domain" description="Response regulatory" evidence="2">
    <location>
        <begin position="13"/>
        <end position="119"/>
    </location>
</feature>
<proteinExistence type="predicted"/>
<name>A0ABR5YX73_9GAMM</name>
<accession>A0ABR5YX73</accession>
<comment type="caution">
    <text evidence="4">The sequence shown here is derived from an EMBL/GenBank/DDBJ whole genome shotgun (WGS) entry which is preliminary data.</text>
</comment>
<dbReference type="SMART" id="SM01012">
    <property type="entry name" value="ANTAR"/>
    <property type="match status" value="1"/>
</dbReference>
<dbReference type="Proteomes" id="UP000786387">
    <property type="component" value="Unassembled WGS sequence"/>
</dbReference>
<protein>
    <submittedName>
        <fullName evidence="4">ANTAR domain-containing protein</fullName>
    </submittedName>
</protein>
<dbReference type="SUPFAM" id="SSF52172">
    <property type="entry name" value="CheY-like"/>
    <property type="match status" value="1"/>
</dbReference>
<evidence type="ECO:0000259" key="3">
    <source>
        <dbReference type="PROSITE" id="PS50921"/>
    </source>
</evidence>
<dbReference type="InterPro" id="IPR011006">
    <property type="entry name" value="CheY-like_superfamily"/>
</dbReference>
<gene>
    <name evidence="4" type="ORF">G7026_04075</name>
</gene>
<reference evidence="4 5" key="1">
    <citation type="submission" date="2020-02" db="EMBL/GenBank/DDBJ databases">
        <title>Synteny-based analysis reveals conserved mechanism for high triclosan tolerance in Pseudomonas, as well as instances of horizontal transfer.</title>
        <authorList>
            <person name="Mcfarland A.G."/>
            <person name="Bertucci H.K."/>
            <person name="Litmann E."/>
            <person name="Shen J."/>
            <person name="Huttenhower C."/>
            <person name="Hartmann E.M."/>
        </authorList>
    </citation>
    <scope>NUCLEOTIDE SEQUENCE [LARGE SCALE GENOMIC DNA]</scope>
    <source>
        <strain evidence="4 5">115A1</strain>
    </source>
</reference>
<dbReference type="PROSITE" id="PS50921">
    <property type="entry name" value="ANTAR"/>
    <property type="match status" value="1"/>
</dbReference>
<comment type="caution">
    <text evidence="1">Lacks conserved residue(s) required for the propagation of feature annotation.</text>
</comment>
<dbReference type="RefSeq" id="WP_181069491.1">
    <property type="nucleotide sequence ID" value="NZ_JAAMRF010000002.1"/>
</dbReference>
<sequence length="202" mass="21948">MSLLKRPDFESGRLLLIDCEERTLSALHKSLQRLGITALASTADAPVALEHCFAAVVELEHFASPQTLRQLEAAGVPLIALTAHETLSQIQRAIELGATALLNKPITQGSVYTTLMMAIGLQQRLAAERDERLVLQRRLSSAPLLAQALARLMAEHGIDEAAAYERLRGLSMRLNRSLESLCVELANDRAPVPSTGIPRGGR</sequence>
<dbReference type="EMBL" id="JAAMRF010000002">
    <property type="protein sequence ID" value="MBA1272532.1"/>
    <property type="molecule type" value="Genomic_DNA"/>
</dbReference>
<dbReference type="InterPro" id="IPR036388">
    <property type="entry name" value="WH-like_DNA-bd_sf"/>
</dbReference>
<evidence type="ECO:0000259" key="2">
    <source>
        <dbReference type="PROSITE" id="PS50110"/>
    </source>
</evidence>
<evidence type="ECO:0000313" key="4">
    <source>
        <dbReference type="EMBL" id="MBA1272532.1"/>
    </source>
</evidence>
<organism evidence="4 5">
    <name type="scientific">Stutzerimonas azotifigens</name>
    <dbReference type="NCBI Taxonomy" id="291995"/>
    <lineage>
        <taxon>Bacteria</taxon>
        <taxon>Pseudomonadati</taxon>
        <taxon>Pseudomonadota</taxon>
        <taxon>Gammaproteobacteria</taxon>
        <taxon>Pseudomonadales</taxon>
        <taxon>Pseudomonadaceae</taxon>
        <taxon>Stutzerimonas</taxon>
    </lineage>
</organism>
<dbReference type="InterPro" id="IPR001789">
    <property type="entry name" value="Sig_transdc_resp-reg_receiver"/>
</dbReference>
<dbReference type="Pfam" id="PF03861">
    <property type="entry name" value="ANTAR"/>
    <property type="match status" value="1"/>
</dbReference>
<dbReference type="Gene3D" id="1.10.10.10">
    <property type="entry name" value="Winged helix-like DNA-binding domain superfamily/Winged helix DNA-binding domain"/>
    <property type="match status" value="1"/>
</dbReference>
<evidence type="ECO:0000313" key="5">
    <source>
        <dbReference type="Proteomes" id="UP000786387"/>
    </source>
</evidence>